<dbReference type="EMBL" id="JADPRT010000001">
    <property type="protein sequence ID" value="MBF9066607.1"/>
    <property type="molecule type" value="Genomic_DNA"/>
</dbReference>
<dbReference type="CDD" id="cd08509">
    <property type="entry name" value="PBP2_TmCBP_oligosaccharides_like"/>
    <property type="match status" value="1"/>
</dbReference>
<keyword evidence="4" id="KW-1185">Reference proteome</keyword>
<reference evidence="3" key="1">
    <citation type="submission" date="2020-11" db="EMBL/GenBank/DDBJ databases">
        <title>Isolation and identification of active actinomycetes.</title>
        <authorList>
            <person name="Yu B."/>
        </authorList>
    </citation>
    <scope>NUCLEOTIDE SEQUENCE</scope>
    <source>
        <strain evidence="3">NEAU-YB345</strain>
    </source>
</reference>
<dbReference type="GO" id="GO:0043190">
    <property type="term" value="C:ATP-binding cassette (ABC) transporter complex"/>
    <property type="evidence" value="ECO:0007669"/>
    <property type="project" value="InterPro"/>
</dbReference>
<dbReference type="Gene3D" id="3.90.76.10">
    <property type="entry name" value="Dipeptide-binding Protein, Domain 1"/>
    <property type="match status" value="1"/>
</dbReference>
<dbReference type="InterPro" id="IPR039424">
    <property type="entry name" value="SBP_5"/>
</dbReference>
<dbReference type="InterPro" id="IPR000914">
    <property type="entry name" value="SBP_5_dom"/>
</dbReference>
<comment type="caution">
    <text evidence="3">The sequence shown here is derived from an EMBL/GenBank/DDBJ whole genome shotgun (WGS) entry which is preliminary data.</text>
</comment>
<evidence type="ECO:0000313" key="4">
    <source>
        <dbReference type="Proteomes" id="UP000657385"/>
    </source>
</evidence>
<evidence type="ECO:0000313" key="3">
    <source>
        <dbReference type="EMBL" id="MBF9066607.1"/>
    </source>
</evidence>
<proteinExistence type="predicted"/>
<gene>
    <name evidence="3" type="ORF">I2501_00975</name>
</gene>
<dbReference type="GO" id="GO:0042597">
    <property type="term" value="C:periplasmic space"/>
    <property type="evidence" value="ECO:0007669"/>
    <property type="project" value="UniProtKB-ARBA"/>
</dbReference>
<evidence type="ECO:0000259" key="2">
    <source>
        <dbReference type="Pfam" id="PF00496"/>
    </source>
</evidence>
<organism evidence="3 4">
    <name type="scientific">Streptacidiphilus fuscans</name>
    <dbReference type="NCBI Taxonomy" id="2789292"/>
    <lineage>
        <taxon>Bacteria</taxon>
        <taxon>Bacillati</taxon>
        <taxon>Actinomycetota</taxon>
        <taxon>Actinomycetes</taxon>
        <taxon>Kitasatosporales</taxon>
        <taxon>Streptomycetaceae</taxon>
        <taxon>Streptacidiphilus</taxon>
    </lineage>
</organism>
<evidence type="ECO:0000256" key="1">
    <source>
        <dbReference type="SAM" id="SignalP"/>
    </source>
</evidence>
<dbReference type="PIRSF" id="PIRSF002741">
    <property type="entry name" value="MppA"/>
    <property type="match status" value="1"/>
</dbReference>
<dbReference type="InterPro" id="IPR030678">
    <property type="entry name" value="Peptide/Ni-bd"/>
</dbReference>
<dbReference type="GO" id="GO:1904680">
    <property type="term" value="F:peptide transmembrane transporter activity"/>
    <property type="evidence" value="ECO:0007669"/>
    <property type="project" value="TreeGrafter"/>
</dbReference>
<dbReference type="PANTHER" id="PTHR30290">
    <property type="entry name" value="PERIPLASMIC BINDING COMPONENT OF ABC TRANSPORTER"/>
    <property type="match status" value="1"/>
</dbReference>
<dbReference type="Pfam" id="PF00496">
    <property type="entry name" value="SBP_bac_5"/>
    <property type="match status" value="1"/>
</dbReference>
<feature type="signal peptide" evidence="1">
    <location>
        <begin position="1"/>
        <end position="28"/>
    </location>
</feature>
<dbReference type="Gene3D" id="3.10.105.10">
    <property type="entry name" value="Dipeptide-binding Protein, Domain 3"/>
    <property type="match status" value="1"/>
</dbReference>
<feature type="chain" id="PRO_5039136919" evidence="1">
    <location>
        <begin position="29"/>
        <end position="545"/>
    </location>
</feature>
<dbReference type="SUPFAM" id="SSF53850">
    <property type="entry name" value="Periplasmic binding protein-like II"/>
    <property type="match status" value="1"/>
</dbReference>
<name>A0A931AZZ8_9ACTN</name>
<dbReference type="PROSITE" id="PS51257">
    <property type="entry name" value="PROKAR_LIPOPROTEIN"/>
    <property type="match status" value="1"/>
</dbReference>
<sequence>MRRKTLGTAAAATLALALTLTGCSGASANHAAASTLTVNLGYSGTTITQNFNPFSPQATQGTMGFQYESLFNLNILQGGKFIPWLVTDYTWSNGGKQITLRLDPRANWSDGSPLTADDVVFTLNYAKQNKLPVAWAFTYDTATAVDAHTVSITFGAPAYALLSSIGNVTPVPKKIWQDKNPTTFTNPNPVASGPYTLQQYSAQQLTFQARGNYWKTKDVPVKTVYAPVVTSASEVGKLLSGEEDWSGGNVPDVKKQFVAVDPTDFHAWYPTYGGDFIFFNLTKAPFDNVDVRQGISAAVNRTELAQLGNPGMFSPLNLTGLDPVTQGTWIAPQFANAVQPTPDLAKADAAFAKAGYTMQGGKLVGPDGKQLSFTITEESDFADSVQRDKVLADELNAAGMNVQVDAIPAAQLAAKRQSADFDVVVGGAVYYATPYGFYHDMLFSGNAGIWTNYGHYVDKQTDALLNQLGDAGDTTSIKSMSAQLEQLMVDQVPAAPLDTIGVSAEYSTKNWTGWPTAQNPYAQPAPWAGPVDVASILLSLRPAKG</sequence>
<dbReference type="RefSeq" id="WP_196191802.1">
    <property type="nucleotide sequence ID" value="NZ_JADPRT010000001.1"/>
</dbReference>
<dbReference type="Gene3D" id="3.40.190.10">
    <property type="entry name" value="Periplasmic binding protein-like II"/>
    <property type="match status" value="1"/>
</dbReference>
<dbReference type="GO" id="GO:0015833">
    <property type="term" value="P:peptide transport"/>
    <property type="evidence" value="ECO:0007669"/>
    <property type="project" value="TreeGrafter"/>
</dbReference>
<dbReference type="AlphaFoldDB" id="A0A931AZZ8"/>
<protein>
    <submittedName>
        <fullName evidence="3">ABC transporter substrate-binding protein</fullName>
    </submittedName>
</protein>
<dbReference type="Proteomes" id="UP000657385">
    <property type="component" value="Unassembled WGS sequence"/>
</dbReference>
<keyword evidence="1" id="KW-0732">Signal</keyword>
<accession>A0A931AZZ8</accession>
<feature type="domain" description="Solute-binding protein family 5" evidence="2">
    <location>
        <begin position="80"/>
        <end position="446"/>
    </location>
</feature>